<dbReference type="GO" id="GO:0046486">
    <property type="term" value="P:glycerolipid metabolic process"/>
    <property type="evidence" value="ECO:0007669"/>
    <property type="project" value="UniProtKB-ARBA"/>
</dbReference>
<dbReference type="GO" id="GO:0016042">
    <property type="term" value="P:lipid catabolic process"/>
    <property type="evidence" value="ECO:0007669"/>
    <property type="project" value="UniProtKB-UniRule"/>
</dbReference>
<evidence type="ECO:0000256" key="6">
    <source>
        <dbReference type="ARBA" id="ARBA00023098"/>
    </source>
</evidence>
<dbReference type="OrthoDB" id="194358at2759"/>
<dbReference type="PROSITE" id="PS00518">
    <property type="entry name" value="ZF_RING_1"/>
    <property type="match status" value="1"/>
</dbReference>
<dbReference type="PROSITE" id="PS50119">
    <property type="entry name" value="ZF_BBOX"/>
    <property type="match status" value="1"/>
</dbReference>
<evidence type="ECO:0000259" key="11">
    <source>
        <dbReference type="PROSITE" id="PS51635"/>
    </source>
</evidence>
<sequence>MLIEHVSSSVDPDEHEAKCLAECEDSKQVYYCSVCEYNYCDLCWDTCLPHKKNLKHKDGRYHEKVNLELTATYDEVFNKVYEGEELDELHIMDRSAKWFGIKQRTNKLGEEKVFLITQQRLEQILDPIAEGSDGPIYPSIVTFLGETGAGKSTLIKALIKASHIGQRVLQAIAEVPVSGSINNSDVPSSGDVHVYGDPRSRHSEIPILFADCEGIEGGNRDPVAEIAWRGVYKKFKDGATELLSDRLTHICTPVIQQYHDNPPAERKITQRSGTVQWTRSLFVSQIYPRFLFPFSDTIVFIVKNAKTIETVVEKLITWAEFAVEHSSNQPTLPSALIVLNKVDTRTDEKDWDPDERTKKFFRRLEPELLVKNKKFQQWTDKWMKERNHKVETVEELIKLYYSDVRVIAIPDAKQTDRLHKQLLSLYGEISSLSIDAKERKTNARMALEYKELLSYLNCAFDHFTEKPDEPFNFIDCAFRKNPIPDDFSGRILSFLIEFMRHLQRTNQREVYGHTCNMIASAILLDSTRNNKIGSPDLIYRYYLTHIKKAIEAYRDLWHPCEYITPTRRKIRCVNVRTYHIKGHQSESGKLIGKGEFQSSIAVGQDEEELGRIYDLIYSSYMELSASCSSELDPTSKNEAQVAGERHRVHVLRHFFRRFSTFFSPTLCLVCIGQRSKYPLECGHAICERCLKCFGSSENGVFYSLRDCPICSTVGYKPPPNEPCVFSVSLNEVAPCVLSLDGGGVRGIIQIEALSEIQKAIGLGVPVIEFFDLVVGTSCGGVLALGLGDKRTDIEELSNNFEKFCRNAFRERIGSNIAGFNKVVRHIHHNSRFETKGLERELKSQLGERPLFGFRSHAANGGRTLATAVVAARMDTTCIVFGSYNPPLEPNPSSSMKYDFFRPERAEGEIRSWEAARATSAAPSYFKPFRHPATELQLQDGAICYNNPAAIAGIEWKKLIPGPNPDTQPDLFLSLGTGISVVKEKVSLRDKKLGWIPFKGVKQAAGIAYDIVEQKLDTARAWEDFLGYQIANPTMERYKRLTVQLDDIRPDLANCAAIPGLRSAAQKHFKREPEIKKIANQLIASLFYYKLDSTWAFDGDESKGFSCKGGVQVAL</sequence>
<dbReference type="InterPro" id="IPR002641">
    <property type="entry name" value="PNPLA_dom"/>
</dbReference>
<name>A0A3N4I0A0_ASCIM</name>
<feature type="short sequence motif" description="GXSXG" evidence="8">
    <location>
        <begin position="775"/>
        <end position="779"/>
    </location>
</feature>
<dbReference type="CDD" id="cd00021">
    <property type="entry name" value="Bbox_SF"/>
    <property type="match status" value="1"/>
</dbReference>
<feature type="short sequence motif" description="DGA/G" evidence="8">
    <location>
        <begin position="939"/>
        <end position="941"/>
    </location>
</feature>
<proteinExistence type="predicted"/>
<keyword evidence="4" id="KW-0862">Zinc</keyword>
<dbReference type="InterPro" id="IPR016035">
    <property type="entry name" value="Acyl_Trfase/lysoPLipase"/>
</dbReference>
<reference evidence="12 13" key="1">
    <citation type="journal article" date="2018" name="Nat. Ecol. Evol.">
        <title>Pezizomycetes genomes reveal the molecular basis of ectomycorrhizal truffle lifestyle.</title>
        <authorList>
            <person name="Murat C."/>
            <person name="Payen T."/>
            <person name="Noel B."/>
            <person name="Kuo A."/>
            <person name="Morin E."/>
            <person name="Chen J."/>
            <person name="Kohler A."/>
            <person name="Krizsan K."/>
            <person name="Balestrini R."/>
            <person name="Da Silva C."/>
            <person name="Montanini B."/>
            <person name="Hainaut M."/>
            <person name="Levati E."/>
            <person name="Barry K.W."/>
            <person name="Belfiori B."/>
            <person name="Cichocki N."/>
            <person name="Clum A."/>
            <person name="Dockter R.B."/>
            <person name="Fauchery L."/>
            <person name="Guy J."/>
            <person name="Iotti M."/>
            <person name="Le Tacon F."/>
            <person name="Lindquist E.A."/>
            <person name="Lipzen A."/>
            <person name="Malagnac F."/>
            <person name="Mello A."/>
            <person name="Molinier V."/>
            <person name="Miyauchi S."/>
            <person name="Poulain J."/>
            <person name="Riccioni C."/>
            <person name="Rubini A."/>
            <person name="Sitrit Y."/>
            <person name="Splivallo R."/>
            <person name="Traeger S."/>
            <person name="Wang M."/>
            <person name="Zifcakova L."/>
            <person name="Wipf D."/>
            <person name="Zambonelli A."/>
            <person name="Paolocci F."/>
            <person name="Nowrousian M."/>
            <person name="Ottonello S."/>
            <person name="Baldrian P."/>
            <person name="Spatafora J.W."/>
            <person name="Henrissat B."/>
            <person name="Nagy L.G."/>
            <person name="Aury J.M."/>
            <person name="Wincker P."/>
            <person name="Grigoriev I.V."/>
            <person name="Bonfante P."/>
            <person name="Martin F.M."/>
        </authorList>
    </citation>
    <scope>NUCLEOTIDE SEQUENCE [LARGE SCALE GENOMIC DNA]</scope>
    <source>
        <strain evidence="12 13">RN42</strain>
    </source>
</reference>
<dbReference type="SUPFAM" id="SSF52540">
    <property type="entry name" value="P-loop containing nucleoside triphosphate hydrolases"/>
    <property type="match status" value="1"/>
</dbReference>
<evidence type="ECO:0000256" key="1">
    <source>
        <dbReference type="ARBA" id="ARBA00022723"/>
    </source>
</evidence>
<dbReference type="GO" id="GO:0016020">
    <property type="term" value="C:membrane"/>
    <property type="evidence" value="ECO:0007669"/>
    <property type="project" value="TreeGrafter"/>
</dbReference>
<feature type="domain" description="RING-type" evidence="9">
    <location>
        <begin position="667"/>
        <end position="711"/>
    </location>
</feature>
<keyword evidence="13" id="KW-1185">Reference proteome</keyword>
<dbReference type="STRING" id="1160509.A0A3N4I0A0"/>
<dbReference type="InterPro" id="IPR000315">
    <property type="entry name" value="Znf_B-box"/>
</dbReference>
<dbReference type="AlphaFoldDB" id="A0A3N4I0A0"/>
<dbReference type="Gene3D" id="3.40.50.300">
    <property type="entry name" value="P-loop containing nucleotide triphosphate hydrolases"/>
    <property type="match status" value="1"/>
</dbReference>
<feature type="domain" description="PNPLA" evidence="11">
    <location>
        <begin position="737"/>
        <end position="952"/>
    </location>
</feature>
<evidence type="ECO:0000256" key="8">
    <source>
        <dbReference type="PROSITE-ProRule" id="PRU01161"/>
    </source>
</evidence>
<dbReference type="Pfam" id="PF01734">
    <property type="entry name" value="Patatin"/>
    <property type="match status" value="1"/>
</dbReference>
<keyword evidence="2 7" id="KW-0863">Zinc-finger</keyword>
<gene>
    <name evidence="12" type="ORF">BJ508DRAFT_211758</name>
</gene>
<dbReference type="PANTHER" id="PTHR24185">
    <property type="entry name" value="CALCIUM-INDEPENDENT PHOSPHOLIPASE A2-GAMMA"/>
    <property type="match status" value="1"/>
</dbReference>
<organism evidence="12 13">
    <name type="scientific">Ascobolus immersus RN42</name>
    <dbReference type="NCBI Taxonomy" id="1160509"/>
    <lineage>
        <taxon>Eukaryota</taxon>
        <taxon>Fungi</taxon>
        <taxon>Dikarya</taxon>
        <taxon>Ascomycota</taxon>
        <taxon>Pezizomycotina</taxon>
        <taxon>Pezizomycetes</taxon>
        <taxon>Pezizales</taxon>
        <taxon>Ascobolaceae</taxon>
        <taxon>Ascobolus</taxon>
    </lineage>
</organism>
<evidence type="ECO:0000259" key="10">
    <source>
        <dbReference type="PROSITE" id="PS50119"/>
    </source>
</evidence>
<dbReference type="InterPro" id="IPR017907">
    <property type="entry name" value="Znf_RING_CS"/>
</dbReference>
<dbReference type="CDD" id="cd07199">
    <property type="entry name" value="Pat17_PNPLA8_PNPLA9_like"/>
    <property type="match status" value="1"/>
</dbReference>
<keyword evidence="6 8" id="KW-0443">Lipid metabolism</keyword>
<evidence type="ECO:0000256" key="2">
    <source>
        <dbReference type="ARBA" id="ARBA00022771"/>
    </source>
</evidence>
<feature type="active site" description="Proton acceptor" evidence="8">
    <location>
        <position position="939"/>
    </location>
</feature>
<dbReference type="InterPro" id="IPR001841">
    <property type="entry name" value="Znf_RING"/>
</dbReference>
<dbReference type="EMBL" id="ML119706">
    <property type="protein sequence ID" value="RPA78867.1"/>
    <property type="molecule type" value="Genomic_DNA"/>
</dbReference>
<dbReference type="SUPFAM" id="SSF52151">
    <property type="entry name" value="FabD/lysophospholipase-like"/>
    <property type="match status" value="1"/>
</dbReference>
<protein>
    <submittedName>
        <fullName evidence="12">FabD/lysophospholipase-like protein</fullName>
    </submittedName>
</protein>
<dbReference type="Gene3D" id="3.40.1090.10">
    <property type="entry name" value="Cytosolic phospholipase A2 catalytic domain"/>
    <property type="match status" value="1"/>
</dbReference>
<evidence type="ECO:0000256" key="4">
    <source>
        <dbReference type="ARBA" id="ARBA00022833"/>
    </source>
</evidence>
<dbReference type="GO" id="GO:0008270">
    <property type="term" value="F:zinc ion binding"/>
    <property type="evidence" value="ECO:0007669"/>
    <property type="project" value="UniProtKB-KW"/>
</dbReference>
<evidence type="ECO:0000256" key="7">
    <source>
        <dbReference type="PROSITE-ProRule" id="PRU00024"/>
    </source>
</evidence>
<feature type="domain" description="B box-type" evidence="10">
    <location>
        <begin position="14"/>
        <end position="67"/>
    </location>
</feature>
<keyword evidence="1" id="KW-0479">Metal-binding</keyword>
<dbReference type="InterPro" id="IPR027417">
    <property type="entry name" value="P-loop_NTPase"/>
</dbReference>
<dbReference type="PROSITE" id="PS51635">
    <property type="entry name" value="PNPLA"/>
    <property type="match status" value="1"/>
</dbReference>
<evidence type="ECO:0000313" key="13">
    <source>
        <dbReference type="Proteomes" id="UP000275078"/>
    </source>
</evidence>
<feature type="active site" description="Nucleophile" evidence="8">
    <location>
        <position position="777"/>
    </location>
</feature>
<dbReference type="Proteomes" id="UP000275078">
    <property type="component" value="Unassembled WGS sequence"/>
</dbReference>
<dbReference type="PROSITE" id="PS50089">
    <property type="entry name" value="ZF_RING_2"/>
    <property type="match status" value="1"/>
</dbReference>
<keyword evidence="5 8" id="KW-0442">Lipid degradation</keyword>
<feature type="short sequence motif" description="GXGXXG" evidence="8">
    <location>
        <begin position="741"/>
        <end position="746"/>
    </location>
</feature>
<evidence type="ECO:0000259" key="9">
    <source>
        <dbReference type="PROSITE" id="PS50089"/>
    </source>
</evidence>
<dbReference type="GO" id="GO:0047499">
    <property type="term" value="F:calcium-independent phospholipase A2 activity"/>
    <property type="evidence" value="ECO:0007669"/>
    <property type="project" value="TreeGrafter"/>
</dbReference>
<evidence type="ECO:0000256" key="5">
    <source>
        <dbReference type="ARBA" id="ARBA00022963"/>
    </source>
</evidence>
<evidence type="ECO:0000313" key="12">
    <source>
        <dbReference type="EMBL" id="RPA78867.1"/>
    </source>
</evidence>
<keyword evidence="3 8" id="KW-0378">Hydrolase</keyword>
<dbReference type="PANTHER" id="PTHR24185:SF1">
    <property type="entry name" value="CALCIUM-INDEPENDENT PHOSPHOLIPASE A2-GAMMA"/>
    <property type="match status" value="1"/>
</dbReference>
<dbReference type="GO" id="GO:0019369">
    <property type="term" value="P:arachidonate metabolic process"/>
    <property type="evidence" value="ECO:0007669"/>
    <property type="project" value="TreeGrafter"/>
</dbReference>
<evidence type="ECO:0000256" key="3">
    <source>
        <dbReference type="ARBA" id="ARBA00022801"/>
    </source>
</evidence>
<accession>A0A3N4I0A0</accession>